<organism evidence="6 7">
    <name type="scientific">Lentzea albidocapillata</name>
    <dbReference type="NCBI Taxonomy" id="40571"/>
    <lineage>
        <taxon>Bacteria</taxon>
        <taxon>Bacillati</taxon>
        <taxon>Actinomycetota</taxon>
        <taxon>Actinomycetes</taxon>
        <taxon>Pseudonocardiales</taxon>
        <taxon>Pseudonocardiaceae</taxon>
        <taxon>Lentzea</taxon>
    </lineage>
</organism>
<dbReference type="Proteomes" id="UP000192840">
    <property type="component" value="Unassembled WGS sequence"/>
</dbReference>
<dbReference type="Pfam" id="PF04191">
    <property type="entry name" value="PEMT"/>
    <property type="match status" value="1"/>
</dbReference>
<dbReference type="OrthoDB" id="941586at2"/>
<dbReference type="PANTHER" id="PTHR43847">
    <property type="entry name" value="BLL3993 PROTEIN"/>
    <property type="match status" value="1"/>
</dbReference>
<protein>
    <submittedName>
        <fullName evidence="6">Protein-S-isoprenylcysteine O-methyltransferase Ste14</fullName>
    </submittedName>
</protein>
<proteinExistence type="predicted"/>
<gene>
    <name evidence="6" type="ORF">SAMN05660733_02843</name>
</gene>
<keyword evidence="2 5" id="KW-0812">Transmembrane</keyword>
<dbReference type="GO" id="GO:0008168">
    <property type="term" value="F:methyltransferase activity"/>
    <property type="evidence" value="ECO:0007669"/>
    <property type="project" value="UniProtKB-KW"/>
</dbReference>
<reference evidence="7" key="1">
    <citation type="submission" date="2017-04" db="EMBL/GenBank/DDBJ databases">
        <authorList>
            <person name="Varghese N."/>
            <person name="Submissions S."/>
        </authorList>
    </citation>
    <scope>NUCLEOTIDE SEQUENCE [LARGE SCALE GENOMIC DNA]</scope>
    <source>
        <strain evidence="7">DSM 44073</strain>
    </source>
</reference>
<evidence type="ECO:0000256" key="5">
    <source>
        <dbReference type="SAM" id="Phobius"/>
    </source>
</evidence>
<feature type="transmembrane region" description="Helical" evidence="5">
    <location>
        <begin position="110"/>
        <end position="128"/>
    </location>
</feature>
<dbReference type="PANTHER" id="PTHR43847:SF1">
    <property type="entry name" value="BLL3993 PROTEIN"/>
    <property type="match status" value="1"/>
</dbReference>
<evidence type="ECO:0000256" key="4">
    <source>
        <dbReference type="ARBA" id="ARBA00023136"/>
    </source>
</evidence>
<evidence type="ECO:0000313" key="6">
    <source>
        <dbReference type="EMBL" id="SMC94932.1"/>
    </source>
</evidence>
<keyword evidence="6" id="KW-0808">Transferase</keyword>
<evidence type="ECO:0000313" key="7">
    <source>
        <dbReference type="Proteomes" id="UP000192840"/>
    </source>
</evidence>
<evidence type="ECO:0000256" key="2">
    <source>
        <dbReference type="ARBA" id="ARBA00022692"/>
    </source>
</evidence>
<dbReference type="AlphaFoldDB" id="A0A1W2DCT0"/>
<name>A0A1W2DCT0_9PSEU</name>
<dbReference type="GO" id="GO:0032259">
    <property type="term" value="P:methylation"/>
    <property type="evidence" value="ECO:0007669"/>
    <property type="project" value="UniProtKB-KW"/>
</dbReference>
<evidence type="ECO:0000256" key="1">
    <source>
        <dbReference type="ARBA" id="ARBA00004127"/>
    </source>
</evidence>
<keyword evidence="3 5" id="KW-1133">Transmembrane helix</keyword>
<dbReference type="InterPro" id="IPR007318">
    <property type="entry name" value="Phopholipid_MeTrfase"/>
</dbReference>
<feature type="transmembrane region" description="Helical" evidence="5">
    <location>
        <begin position="43"/>
        <end position="66"/>
    </location>
</feature>
<evidence type="ECO:0000256" key="3">
    <source>
        <dbReference type="ARBA" id="ARBA00022989"/>
    </source>
</evidence>
<dbReference type="GO" id="GO:0012505">
    <property type="term" value="C:endomembrane system"/>
    <property type="evidence" value="ECO:0007669"/>
    <property type="project" value="UniProtKB-SubCell"/>
</dbReference>
<accession>A0A1W2DCT0</accession>
<keyword evidence="7" id="KW-1185">Reference proteome</keyword>
<keyword evidence="4 5" id="KW-0472">Membrane</keyword>
<keyword evidence="6" id="KW-0489">Methyltransferase</keyword>
<dbReference type="RefSeq" id="WP_051770008.1">
    <property type="nucleotide sequence ID" value="NZ_FWYC01000007.1"/>
</dbReference>
<comment type="subcellular location">
    <subcellularLocation>
        <location evidence="1">Endomembrane system</location>
        <topology evidence="1">Multi-pass membrane protein</topology>
    </subcellularLocation>
</comment>
<dbReference type="Gene3D" id="1.20.120.1630">
    <property type="match status" value="1"/>
</dbReference>
<dbReference type="InterPro" id="IPR052527">
    <property type="entry name" value="Metal_cation-efflux_comp"/>
</dbReference>
<dbReference type="EMBL" id="FWYC01000007">
    <property type="protein sequence ID" value="SMC94932.1"/>
    <property type="molecule type" value="Genomic_DNA"/>
</dbReference>
<dbReference type="STRING" id="40571.SAMN05660733_02843"/>
<sequence>MVSEPARDKRVAALLVSLQVVLLAALVVAPASGWVAPDRVRWAGWAAVVGGVVLMAVTAVVLGRGLTASPLPNSRAELRTSGPYRFSRHPMYTGLLAAALGWALVAPGVLRTVVFIALVVVIVVKTRWEESHLRRRFPDYPSYAQRTGRFLPRPCAFARVTRPPQMPSS</sequence>